<evidence type="ECO:0000313" key="4">
    <source>
        <dbReference type="Proteomes" id="UP001156318"/>
    </source>
</evidence>
<organism evidence="3 4">
    <name type="scientific">Siccibacter colletis</name>
    <dbReference type="NCBI Taxonomy" id="1505757"/>
    <lineage>
        <taxon>Bacteria</taxon>
        <taxon>Pseudomonadati</taxon>
        <taxon>Pseudomonadota</taxon>
        <taxon>Gammaproteobacteria</taxon>
        <taxon>Enterobacterales</taxon>
        <taxon>Enterobacteriaceae</taxon>
        <taxon>Siccibacter</taxon>
    </lineage>
</organism>
<reference evidence="3 4" key="1">
    <citation type="submission" date="2021-05" db="EMBL/GenBank/DDBJ databases">
        <title>Isolation, identification, and the growth promoting effects of Pantoea dispersa strain YSD J2 from the aboveground leaves of Cyperus esculentus L.Var. Sativus.</title>
        <authorList>
            <person name="Wang S."/>
            <person name="Tang X.M."/>
            <person name="Huang Y.N."/>
        </authorList>
    </citation>
    <scope>NUCLEOTIDE SEQUENCE [LARGE SCALE GENOMIC DNA]</scope>
    <source>
        <strain evidence="4">YSD YN2</strain>
    </source>
</reference>
<name>A0ABY6JKL9_9ENTR</name>
<sequence length="204" mass="22747">MPFSKHPNEIKINPTQGGKAAIERLVEAYGFTTRQALADHLDVSKSTLANRYMRDTFPADWIIQCALETGIFLNWLTFRQGVKQSSKTSTTEELAQFSFNAGKMIEDGSCVFDTSFLPTNLSSPIVVGDGRTIYICDRKFTEVLDGHLLINVDGSYSVSLITRLPKGMIKIPTAKNSFECAFSDIEVIVSIRSTTVSYLFNKRI</sequence>
<evidence type="ECO:0000313" key="3">
    <source>
        <dbReference type="EMBL" id="UYU33123.1"/>
    </source>
</evidence>
<keyword evidence="4" id="KW-1185">Reference proteome</keyword>
<proteinExistence type="predicted"/>
<dbReference type="Pfam" id="PF16452">
    <property type="entry name" value="Phage_CI_C"/>
    <property type="match status" value="1"/>
</dbReference>
<dbReference type="Gene3D" id="2.10.109.10">
    <property type="entry name" value="Umud Fragment, subunit A"/>
    <property type="match status" value="1"/>
</dbReference>
<dbReference type="InterPro" id="IPR032499">
    <property type="entry name" value="Phage_CI_C"/>
</dbReference>
<feature type="domain" description="Bacteriophage CI repressor N-terminal" evidence="1">
    <location>
        <begin position="20"/>
        <end position="82"/>
    </location>
</feature>
<dbReference type="EMBL" id="CP074352">
    <property type="protein sequence ID" value="UYU33123.1"/>
    <property type="molecule type" value="Genomic_DNA"/>
</dbReference>
<evidence type="ECO:0000259" key="1">
    <source>
        <dbReference type="Pfam" id="PF07022"/>
    </source>
</evidence>
<dbReference type="InterPro" id="IPR010744">
    <property type="entry name" value="Phage_CI_N"/>
</dbReference>
<protein>
    <submittedName>
        <fullName evidence="3">Phage repressor protein CI</fullName>
    </submittedName>
</protein>
<feature type="domain" description="Bacteriophage CI repressor C-terminal" evidence="2">
    <location>
        <begin position="99"/>
        <end position="190"/>
    </location>
</feature>
<evidence type="ECO:0000259" key="2">
    <source>
        <dbReference type="Pfam" id="PF16452"/>
    </source>
</evidence>
<dbReference type="RefSeq" id="WP_264385761.1">
    <property type="nucleotide sequence ID" value="NZ_CP074352.1"/>
</dbReference>
<gene>
    <name evidence="3" type="ORF">KFZ77_06310</name>
</gene>
<accession>A0ABY6JKL9</accession>
<dbReference type="Pfam" id="PF07022">
    <property type="entry name" value="Phage_CI_repr"/>
    <property type="match status" value="1"/>
</dbReference>
<dbReference type="Proteomes" id="UP001156318">
    <property type="component" value="Chromosome"/>
</dbReference>